<feature type="signal peptide" evidence="1">
    <location>
        <begin position="1"/>
        <end position="20"/>
    </location>
</feature>
<dbReference type="RefSeq" id="WP_109619063.1">
    <property type="nucleotide sequence ID" value="NZ_QGDO01000003.1"/>
</dbReference>
<feature type="chain" id="PRO_5016336961" description="Lipocalin-like protein" evidence="1">
    <location>
        <begin position="21"/>
        <end position="154"/>
    </location>
</feature>
<sequence>MAYRSFYILLKLLVSVSLFGLSSCGGEDDTPSTDEIFISKLVEQPWEVQSVIHETDGDLTYDYEEFVTNFNKNGNHEYDGALSTENGFLAFPNASYWRLVEEAGVSYILRSDGVYMAYELTEASLNLEFTLPQSSIQRVAGVAGKINFSLTHIQ</sequence>
<evidence type="ECO:0008006" key="4">
    <source>
        <dbReference type="Google" id="ProtNLM"/>
    </source>
</evidence>
<organism evidence="2 3">
    <name type="scientific">Sediminitomix flava</name>
    <dbReference type="NCBI Taxonomy" id="379075"/>
    <lineage>
        <taxon>Bacteria</taxon>
        <taxon>Pseudomonadati</taxon>
        <taxon>Bacteroidota</taxon>
        <taxon>Cytophagia</taxon>
        <taxon>Cytophagales</taxon>
        <taxon>Flammeovirgaceae</taxon>
        <taxon>Sediminitomix</taxon>
    </lineage>
</organism>
<evidence type="ECO:0000256" key="1">
    <source>
        <dbReference type="SAM" id="SignalP"/>
    </source>
</evidence>
<comment type="caution">
    <text evidence="2">The sequence shown here is derived from an EMBL/GenBank/DDBJ whole genome shotgun (WGS) entry which is preliminary data.</text>
</comment>
<keyword evidence="1" id="KW-0732">Signal</keyword>
<gene>
    <name evidence="2" type="ORF">BC781_103515</name>
</gene>
<dbReference type="EMBL" id="QGDO01000003">
    <property type="protein sequence ID" value="PWJ42263.1"/>
    <property type="molecule type" value="Genomic_DNA"/>
</dbReference>
<dbReference type="Proteomes" id="UP000245535">
    <property type="component" value="Unassembled WGS sequence"/>
</dbReference>
<evidence type="ECO:0000313" key="3">
    <source>
        <dbReference type="Proteomes" id="UP000245535"/>
    </source>
</evidence>
<name>A0A315ZB33_SEDFL</name>
<accession>A0A315ZB33</accession>
<dbReference type="PROSITE" id="PS51257">
    <property type="entry name" value="PROKAR_LIPOPROTEIN"/>
    <property type="match status" value="1"/>
</dbReference>
<keyword evidence="3" id="KW-1185">Reference proteome</keyword>
<proteinExistence type="predicted"/>
<dbReference type="AlphaFoldDB" id="A0A315ZB33"/>
<reference evidence="2 3" key="1">
    <citation type="submission" date="2018-03" db="EMBL/GenBank/DDBJ databases">
        <title>Genomic Encyclopedia of Archaeal and Bacterial Type Strains, Phase II (KMG-II): from individual species to whole genera.</title>
        <authorList>
            <person name="Goeker M."/>
        </authorList>
    </citation>
    <scope>NUCLEOTIDE SEQUENCE [LARGE SCALE GENOMIC DNA]</scope>
    <source>
        <strain evidence="2 3">DSM 28229</strain>
    </source>
</reference>
<protein>
    <recommendedName>
        <fullName evidence="4">Lipocalin-like protein</fullName>
    </recommendedName>
</protein>
<evidence type="ECO:0000313" key="2">
    <source>
        <dbReference type="EMBL" id="PWJ42263.1"/>
    </source>
</evidence>